<dbReference type="GO" id="GO:0008137">
    <property type="term" value="F:NADH dehydrogenase (ubiquinone) activity"/>
    <property type="evidence" value="ECO:0007669"/>
    <property type="project" value="InterPro"/>
</dbReference>
<proteinExistence type="inferred from homology"/>
<name>A0A6J7AK42_9ZZZZ</name>
<evidence type="ECO:0000256" key="5">
    <source>
        <dbReference type="SAM" id="Phobius"/>
    </source>
</evidence>
<feature type="transmembrane region" description="Helical" evidence="5">
    <location>
        <begin position="406"/>
        <end position="425"/>
    </location>
</feature>
<feature type="transmembrane region" description="Helical" evidence="5">
    <location>
        <begin position="50"/>
        <end position="69"/>
    </location>
</feature>
<feature type="transmembrane region" description="Helical" evidence="5">
    <location>
        <begin position="89"/>
        <end position="107"/>
    </location>
</feature>
<feature type="domain" description="NADH:quinone oxidoreductase/Mrp antiporter transmembrane" evidence="6">
    <location>
        <begin position="161"/>
        <end position="456"/>
    </location>
</feature>
<dbReference type="HAMAP" id="MF_00445">
    <property type="entry name" value="NDH1_NuoN_1"/>
    <property type="match status" value="1"/>
</dbReference>
<accession>A0A6J7AK42</accession>
<dbReference type="GO" id="GO:0016020">
    <property type="term" value="C:membrane"/>
    <property type="evidence" value="ECO:0007669"/>
    <property type="project" value="UniProtKB-SubCell"/>
</dbReference>
<sequence length="520" mass="54674">MNLLAAATVEVPFTLPIVDYNAIAPLLILLGAGVVSVLVEALLPRGSRRFIQLFVVFGALIAALAWVFTITGVRVVTAEGAIAVDGPALLMQGTILVLAILGALLMAERSLDPSGDVFAARASSLPGSEDEKQFTARGYLQTEVWPLFLFAVSGMVLFVSANDLLLMFVALEVMSLPLYLLAGMARRRRLLSQEAALKYFLLGAFSSAFFIYGVALVYGYASSTQLPVIASVLTAKPGQTSLALIGMALILVGLLFKVAAVPFHQWTPDVYQGAPTAVTGFMAATVKIAAFGALMRVLYVAFGGMRWDWVPMMWIIAILTMLVGSIIAISQSDIKRMLAYSSIAQAGFILVGVIAASPAGLAGSMFYLIAYGFTTIGAFAIISLVRDESGEATNLSKWAGLGRRSPLVGGVFALFMLGLAGIPLTSGFIGKFSVFAAAIASGDTWLVIVGVVASAIAAFFYVRVIVVMFFTEPGPQTASVVVPSAFTTIALAAGATVTLVLGILPQPVLELVSNAGLFIR</sequence>
<feature type="transmembrane region" description="Helical" evidence="5">
    <location>
        <begin position="20"/>
        <end position="43"/>
    </location>
</feature>
<dbReference type="NCBIfam" id="NF004441">
    <property type="entry name" value="PRK05777.1-4"/>
    <property type="match status" value="1"/>
</dbReference>
<dbReference type="Pfam" id="PF00361">
    <property type="entry name" value="Proton_antipo_M"/>
    <property type="match status" value="1"/>
</dbReference>
<gene>
    <name evidence="7" type="ORF">UFOPK3204_01242</name>
</gene>
<feature type="transmembrane region" description="Helical" evidence="5">
    <location>
        <begin position="337"/>
        <end position="359"/>
    </location>
</feature>
<evidence type="ECO:0000256" key="3">
    <source>
        <dbReference type="ARBA" id="ARBA00022989"/>
    </source>
</evidence>
<evidence type="ECO:0000256" key="2">
    <source>
        <dbReference type="ARBA" id="ARBA00022692"/>
    </source>
</evidence>
<feature type="transmembrane region" description="Helical" evidence="5">
    <location>
        <begin position="311"/>
        <end position="330"/>
    </location>
</feature>
<protein>
    <submittedName>
        <fullName evidence="7">Unannotated protein</fullName>
    </submittedName>
</protein>
<comment type="subcellular location">
    <subcellularLocation>
        <location evidence="1">Membrane</location>
        <topology evidence="1">Multi-pass membrane protein</topology>
    </subcellularLocation>
</comment>
<evidence type="ECO:0000313" key="7">
    <source>
        <dbReference type="EMBL" id="CAB4833396.1"/>
    </source>
</evidence>
<dbReference type="NCBIfam" id="TIGR01770">
    <property type="entry name" value="NDH_I_N"/>
    <property type="match status" value="1"/>
</dbReference>
<feature type="transmembrane region" description="Helical" evidence="5">
    <location>
        <begin position="482"/>
        <end position="504"/>
    </location>
</feature>
<dbReference type="AlphaFoldDB" id="A0A6J7AK42"/>
<feature type="transmembrane region" description="Helical" evidence="5">
    <location>
        <begin position="275"/>
        <end position="299"/>
    </location>
</feature>
<dbReference type="PANTHER" id="PTHR22773">
    <property type="entry name" value="NADH DEHYDROGENASE"/>
    <property type="match status" value="1"/>
</dbReference>
<evidence type="ECO:0000256" key="4">
    <source>
        <dbReference type="ARBA" id="ARBA00023136"/>
    </source>
</evidence>
<keyword evidence="2 5" id="KW-0812">Transmembrane</keyword>
<keyword evidence="3 5" id="KW-1133">Transmembrane helix</keyword>
<reference evidence="7" key="1">
    <citation type="submission" date="2020-05" db="EMBL/GenBank/DDBJ databases">
        <authorList>
            <person name="Chiriac C."/>
            <person name="Salcher M."/>
            <person name="Ghai R."/>
            <person name="Kavagutti S V."/>
        </authorList>
    </citation>
    <scope>NUCLEOTIDE SEQUENCE</scope>
</reference>
<feature type="transmembrane region" description="Helical" evidence="5">
    <location>
        <begin position="142"/>
        <end position="159"/>
    </location>
</feature>
<feature type="transmembrane region" description="Helical" evidence="5">
    <location>
        <begin position="241"/>
        <end position="263"/>
    </location>
</feature>
<feature type="transmembrane region" description="Helical" evidence="5">
    <location>
        <begin position="197"/>
        <end position="221"/>
    </location>
</feature>
<evidence type="ECO:0000259" key="6">
    <source>
        <dbReference type="Pfam" id="PF00361"/>
    </source>
</evidence>
<feature type="transmembrane region" description="Helical" evidence="5">
    <location>
        <begin position="165"/>
        <end position="185"/>
    </location>
</feature>
<dbReference type="InterPro" id="IPR001750">
    <property type="entry name" value="ND/Mrp_TM"/>
</dbReference>
<dbReference type="GO" id="GO:0042773">
    <property type="term" value="P:ATP synthesis coupled electron transport"/>
    <property type="evidence" value="ECO:0007669"/>
    <property type="project" value="InterPro"/>
</dbReference>
<feature type="transmembrane region" description="Helical" evidence="5">
    <location>
        <begin position="445"/>
        <end position="470"/>
    </location>
</feature>
<organism evidence="7">
    <name type="scientific">freshwater metagenome</name>
    <dbReference type="NCBI Taxonomy" id="449393"/>
    <lineage>
        <taxon>unclassified sequences</taxon>
        <taxon>metagenomes</taxon>
        <taxon>ecological metagenomes</taxon>
    </lineage>
</organism>
<evidence type="ECO:0000256" key="1">
    <source>
        <dbReference type="ARBA" id="ARBA00004141"/>
    </source>
</evidence>
<feature type="transmembrane region" description="Helical" evidence="5">
    <location>
        <begin position="365"/>
        <end position="385"/>
    </location>
</feature>
<dbReference type="EMBL" id="CAFABK010000062">
    <property type="protein sequence ID" value="CAB4833396.1"/>
    <property type="molecule type" value="Genomic_DNA"/>
</dbReference>
<dbReference type="InterPro" id="IPR010096">
    <property type="entry name" value="NADH-Q_OxRdtase_suN/2"/>
</dbReference>
<keyword evidence="4 5" id="KW-0472">Membrane</keyword>